<dbReference type="Proteomes" id="UP000054279">
    <property type="component" value="Unassembled WGS sequence"/>
</dbReference>
<dbReference type="AlphaFoldDB" id="A0A0C9UHE5"/>
<protein>
    <submittedName>
        <fullName evidence="1">Uncharacterized protein</fullName>
    </submittedName>
</protein>
<sequence length="331" mass="35240">MSKKLNTPARLSHGIAQAINIGRQVAVPTTEIPGALQPINSLSSTISVVDAADTVLAILQDVGKLVKDVPYIEDIAGILSGVIKIHPANKELIQPILCQLRNYMRHHLCSLTVPKPAKPKNTLWASNSGGVDLHFPPNTVVFKGYFSASENAVLELGSVGNAAMAGNKNPGMAASLPNSFGAAGLGTLAPPRTASLDLSVLLTVSIAQIAQSQIQLMQKLPGSVGITSVPGSSDPPLPSLKYPSVGSASVTSESSIKPWIMYPKFDQFFKTLPDVDGRDTGAILVSLSDAGIYRIEELHGFSDAELKEEGLRMGDIKWLRKEVEKVLKEYL</sequence>
<evidence type="ECO:0000313" key="1">
    <source>
        <dbReference type="EMBL" id="KIJ42448.1"/>
    </source>
</evidence>
<gene>
    <name evidence="1" type="ORF">M422DRAFT_254546</name>
</gene>
<dbReference type="HOGENOM" id="CLU_839833_0_0_1"/>
<dbReference type="EMBL" id="KN837130">
    <property type="protein sequence ID" value="KIJ42448.1"/>
    <property type="molecule type" value="Genomic_DNA"/>
</dbReference>
<organism evidence="1 2">
    <name type="scientific">Sphaerobolus stellatus (strain SS14)</name>
    <dbReference type="NCBI Taxonomy" id="990650"/>
    <lineage>
        <taxon>Eukaryota</taxon>
        <taxon>Fungi</taxon>
        <taxon>Dikarya</taxon>
        <taxon>Basidiomycota</taxon>
        <taxon>Agaricomycotina</taxon>
        <taxon>Agaricomycetes</taxon>
        <taxon>Phallomycetidae</taxon>
        <taxon>Geastrales</taxon>
        <taxon>Sphaerobolaceae</taxon>
        <taxon>Sphaerobolus</taxon>
    </lineage>
</organism>
<reference evidence="1 2" key="1">
    <citation type="submission" date="2014-06" db="EMBL/GenBank/DDBJ databases">
        <title>Evolutionary Origins and Diversification of the Mycorrhizal Mutualists.</title>
        <authorList>
            <consortium name="DOE Joint Genome Institute"/>
            <consortium name="Mycorrhizal Genomics Consortium"/>
            <person name="Kohler A."/>
            <person name="Kuo A."/>
            <person name="Nagy L.G."/>
            <person name="Floudas D."/>
            <person name="Copeland A."/>
            <person name="Barry K.W."/>
            <person name="Cichocki N."/>
            <person name="Veneault-Fourrey C."/>
            <person name="LaButti K."/>
            <person name="Lindquist E.A."/>
            <person name="Lipzen A."/>
            <person name="Lundell T."/>
            <person name="Morin E."/>
            <person name="Murat C."/>
            <person name="Riley R."/>
            <person name="Ohm R."/>
            <person name="Sun H."/>
            <person name="Tunlid A."/>
            <person name="Henrissat B."/>
            <person name="Grigoriev I.V."/>
            <person name="Hibbett D.S."/>
            <person name="Martin F."/>
        </authorList>
    </citation>
    <scope>NUCLEOTIDE SEQUENCE [LARGE SCALE GENOMIC DNA]</scope>
    <source>
        <strain evidence="1 2">SS14</strain>
    </source>
</reference>
<evidence type="ECO:0000313" key="2">
    <source>
        <dbReference type="Proteomes" id="UP000054279"/>
    </source>
</evidence>
<name>A0A0C9UHE5_SPHS4</name>
<keyword evidence="2" id="KW-1185">Reference proteome</keyword>
<proteinExistence type="predicted"/>
<accession>A0A0C9UHE5</accession>